<dbReference type="InterPro" id="IPR013602">
    <property type="entry name" value="Dynein_heavy_linker"/>
</dbReference>
<dbReference type="FunFam" id="1.20.920.30:FF:000004">
    <property type="entry name" value="Dynein axonemal heavy chain 5"/>
    <property type="match status" value="1"/>
</dbReference>
<dbReference type="Pfam" id="PF08385">
    <property type="entry name" value="DHC_N1"/>
    <property type="match status" value="1"/>
</dbReference>
<evidence type="ECO:0000256" key="7">
    <source>
        <dbReference type="ARBA" id="ARBA00022840"/>
    </source>
</evidence>
<feature type="region of interest" description="Disordered" evidence="15">
    <location>
        <begin position="1127"/>
        <end position="1154"/>
    </location>
</feature>
<dbReference type="Gene3D" id="6.10.140.1060">
    <property type="match status" value="1"/>
</dbReference>
<keyword evidence="9 14" id="KW-0175">Coiled coil</keyword>
<evidence type="ECO:0000256" key="3">
    <source>
        <dbReference type="ARBA" id="ARBA00022490"/>
    </source>
</evidence>
<dbReference type="InterPro" id="IPR043157">
    <property type="entry name" value="Dynein_AAA1S"/>
</dbReference>
<proteinExistence type="inferred from homology"/>
<dbReference type="Gene3D" id="1.10.472.130">
    <property type="match status" value="1"/>
</dbReference>
<evidence type="ECO:0000256" key="6">
    <source>
        <dbReference type="ARBA" id="ARBA00022741"/>
    </source>
</evidence>
<dbReference type="InterPro" id="IPR027417">
    <property type="entry name" value="P-loop_NTPase"/>
</dbReference>
<dbReference type="GO" id="GO:0005874">
    <property type="term" value="C:microtubule"/>
    <property type="evidence" value="ECO:0007669"/>
    <property type="project" value="UniProtKB-KW"/>
</dbReference>
<evidence type="ECO:0000256" key="10">
    <source>
        <dbReference type="ARBA" id="ARBA00023069"/>
    </source>
</evidence>
<evidence type="ECO:0000313" key="18">
    <source>
        <dbReference type="EMBL" id="CAD7423056.1"/>
    </source>
</evidence>
<keyword evidence="12" id="KW-0206">Cytoskeleton</keyword>
<evidence type="ECO:0000259" key="17">
    <source>
        <dbReference type="SMART" id="SM00382"/>
    </source>
</evidence>
<evidence type="ECO:0000256" key="4">
    <source>
        <dbReference type="ARBA" id="ARBA00022701"/>
    </source>
</evidence>
<dbReference type="GO" id="GO:0097729">
    <property type="term" value="C:9+2 motile cilium"/>
    <property type="evidence" value="ECO:0007669"/>
    <property type="project" value="UniProtKB-ARBA"/>
</dbReference>
<keyword evidence="7" id="KW-0067">ATP-binding</keyword>
<dbReference type="GO" id="GO:0005524">
    <property type="term" value="F:ATP binding"/>
    <property type="evidence" value="ECO:0007669"/>
    <property type="project" value="UniProtKB-KW"/>
</dbReference>
<dbReference type="InterPro" id="IPR024743">
    <property type="entry name" value="Dynein_HC_stalk"/>
</dbReference>
<evidence type="ECO:0000256" key="15">
    <source>
        <dbReference type="SAM" id="MobiDB-lite"/>
    </source>
</evidence>
<dbReference type="Gene3D" id="1.10.287.2620">
    <property type="match status" value="1"/>
</dbReference>
<dbReference type="Pfam" id="PF17852">
    <property type="entry name" value="Dynein_AAA_lid"/>
    <property type="match status" value="1"/>
</dbReference>
<dbReference type="InterPro" id="IPR042222">
    <property type="entry name" value="Dynein_2_N"/>
</dbReference>
<dbReference type="SMART" id="SM00382">
    <property type="entry name" value="AAA"/>
    <property type="match status" value="3"/>
</dbReference>
<keyword evidence="16" id="KW-1133">Transmembrane helix</keyword>
<dbReference type="FunFam" id="1.10.8.1220:FF:000001">
    <property type="entry name" value="Dynein axonemal heavy chain 5"/>
    <property type="match status" value="1"/>
</dbReference>
<feature type="coiled-coil region" evidence="14">
    <location>
        <begin position="3398"/>
        <end position="3457"/>
    </location>
</feature>
<dbReference type="FunFam" id="3.40.50.300:FF:000049">
    <property type="entry name" value="Dynein, axonemal, heavy chain 5"/>
    <property type="match status" value="1"/>
</dbReference>
<evidence type="ECO:0000256" key="2">
    <source>
        <dbReference type="ARBA" id="ARBA00008887"/>
    </source>
</evidence>
<dbReference type="FunFam" id="1.20.920.20:FF:000004">
    <property type="entry name" value="Dynein axonemal heavy chain 5"/>
    <property type="match status" value="1"/>
</dbReference>
<evidence type="ECO:0000256" key="8">
    <source>
        <dbReference type="ARBA" id="ARBA00023017"/>
    </source>
</evidence>
<dbReference type="FunFam" id="1.20.140.100:FF:000003">
    <property type="entry name" value="Dynein, axonemal, heavy chain 5"/>
    <property type="match status" value="1"/>
</dbReference>
<evidence type="ECO:0000256" key="13">
    <source>
        <dbReference type="ARBA" id="ARBA00023273"/>
    </source>
</evidence>
<evidence type="ECO:0000256" key="12">
    <source>
        <dbReference type="ARBA" id="ARBA00023212"/>
    </source>
</evidence>
<dbReference type="Gene3D" id="1.20.920.20">
    <property type="match status" value="1"/>
</dbReference>
<comment type="similarity">
    <text evidence="2">Belongs to the dynein heavy chain family.</text>
</comment>
<dbReference type="PANTHER" id="PTHR46532">
    <property type="entry name" value="MALE FERTILITY FACTOR KL5"/>
    <property type="match status" value="1"/>
</dbReference>
<dbReference type="FunFam" id="3.40.50.300:FF:000543">
    <property type="entry name" value="Dynein axonemal heavy chain 5"/>
    <property type="match status" value="1"/>
</dbReference>
<sequence length="4202" mass="482753">MLDYMRGARKRYHEYLEMKQERSEEDKKAKKRKLDIQDLEGKRKKLMMATEEKREAIEVELITTMASPSNSKIFGGKGLSGVVGVAKRIQDWSGMKRRRLSTVLLKQQDSFRKQQIESKEARMLRHSSLLAQHKYILEMVALHLDEEPRFVEEGVLDAEIHMQYLDSLLNVGGRQAIVFICNEMEYPPTESGRSLIGAPKQQKIRRVIITDGSLVEIGGDIIIELFFMPFFMEENDNSVSVMQSIMSSLHQPLLHVTTSWGEMNKSVHGIKSKQDFISRFDLFISFLETTKLDLEGSLRFQTPSALWEGVLSTPAEVKESAKNPETVAQVEVVVNIWCKQIEQVLTQSHQLRREKDDVGPTAELEYWRRLLVKFTSIVEHIKSMQCKMFIQCLIQANSKLLKKWKMLDNQITDACNEAQDNVKYLYSLEKFCEPLYRCDPTEMGSHIPSLMFAIRMIYSTSRYYNTTERATALLVKVTNQMVTACKAFLNKDGPVWHQAKSDMIDKMNIIDVLNTVITYSILQSSRIEGIELYSVKFAQMFKKILTKKYDVLNHRNRDFDSDYVDFKRTVSNIEAELRNFLSDCLARVPNIYEALRLLARFEKLQLSCLKLEKWYMNVVEMLQEEIGRLRDMYNEERHDPPLPRNMPPVAGRIYWIRQLYKRIEEPMNTLKTKGDVLLSSKSVKCIKMYNALAQCLVHYEIIYHNAWCELVSQVRIALSRPVLLKNPRTFRYSVNFDPYIVEVIRETEYMWKLDLKVPDVAQIVAFSKKRIIFAFEKIKKLVAENDSIRSDIITIFVSMIRSQLFKMEKAFQPGLSVITWTSLKIPHFCENISSILHEVGTFVKEVNDLKAARIDEVLEEMSAMLLVWLPDDDAVSPPNFLAKNIALRQEIASELESKSSTVEKAVIELINCFVSTIDCPEIQDEMFNWLDPMKANRIMGSQTRLNFLSDEAANMLSMTSTFRVSLTSSVHVYAAYVTMGIKLYYVSGAACWLLLKGSYYKLFQTPLYVCCMAILHLLVTLVPFDQSCNKAVPKRKNTIHTQMAFAGEAISLQACHRHRIAISPLSNSNVVFLKREGTWREGLASYHGELSRKESSVNFLGEPGRKEGLVNYRVNQAGRKECLASYRGEPGRKEGSASYRGEPGRKEGSVSYRGEPGRKEGYVELLRQEKKNTREHFNTGLFPHGGGDQCGAVQRMTDPASSFREVEKINQADLPLIVQDCMEMFSFFNQKNLEALVAATKNSLEALRKRVVQSRLGSSTNPEFVPELPIFSTYLVVKIPQIVVEPTLEDIQQHFAQGVTNIIDTHKSIILWGERAKEKPHTLPFVGSDEEVHEVKDSTKLQNYHRLVSEHKEVTRGMMILHGTILLLKPDVEAIRNGLSLTNTYAYNPNELKKKEKNMTPLTCHVGEFPEKMKLALSVECAAWKHCLGRLLKTDYKEKLDEMVDFISDHGNILQRKIKDLDDVRLAMNCLEDVRENFIHIDMSLDLVEEMYATFTKFDVSVPRDDIERVDSLRYQFQNMLISAKKTQEELIEVQEPFRLELVGGVDNFAADVDKFNKDFEESGPMVPGIPAREASDRVLLFQARFDDLWRRFEMYSSGEKLFGMEVRELYGLYNTVMNSINGYFEMTWSEVDIDVINEELSDFQLRCRKLPKGMREWPAYLDLKKKIDDFNETIPLLELMTNKAMKERHWKRLTATTGHVFDVELDTFSLRNVMEAPLLENKDEVEDICISAVKEMDIEARLKQVIADWSLVEIQFAPFKNRGELLLKGAEVTEIITNLEDSLMILGSLFSNRYNAPFKKDIQLWINKLNSTSEILENWTQVQNLWVYLEAVFVGGDIAKQLPAEAKRFQGIDKSWVKIMTRAHEITNVVDCCVGDESMQQLLPHLLEQLEFCQKSLSGYLEAKRLIFPRFFFVSDPALLEILGQASDCHTIQNHLLSVFDNVAKVQFHDKDYERILAVYSREMEMIKLEKDVMCTGGVENWLGTLLENKKFSVGWIIAQVWAYINDPEFDVLEMLTNYPSQAGLIGLQMLWTRDAEVALRTARIDRTIMKLTNQRFLDLLNLLIEQTILDLSKFDRVKYETTVTIHLHQRDIFDDLVKLHVRNITDFEWLKQARFYFDEDRDDCIVGITDVDFIYQNEFLGCTERLVITPLTDRCYITLAQAIGMSMGGAPAGPAGTGKTETTKDMGKALGKYVVVFNCSDQMDFRGLGRIFKGLAQSGSWGCFDEFNRIELPVLSVAAQQIAIVLSAKKERKKFFIFTDGDTVSLSPEFGIFLTMNPGYAGRQELPENLKINFRTVAMMVPDRQIIIRVKLASCGFKDNINLARKFFTLYKLCEEQLSKQVHYDFGLRNILSVLRTLGSQKRAHPTDSEETTVMRVLREMNLSKLVDEDEPLFVSLIDDLFPGLKLSVTVHRELQDAIEKVTKEMKLINHPPWNLKIVQFYETDLVRHGLMALGPTGSGKTTMIHALMKALTEMGHPHREMRMNPKAITAPQMFGRLDVATNDWTDGIFSTLWRRTHRVKATDHVWLVLDGPVDAVWIENLNSVLDDNKTLTLANGDRIPMAPNCKLLFEPDNVDNASPATVSRMGMVFISSSALHWPPLLDGWMLRRPSQEKQVLRPLFEKIYAELHEYVQVRLSPKMAVLEAIYIRQCTDILEGIIDTGPRTFNESHLGRIFLFSLMWSLGALLELDDRDRLEEFVLHHPSKLDWPKLGAGDSIFEFMVTNSGEWQHWSERVEEYIYPNDVVPDYLSILVPNVDNVRTAFLVDIIAKQSKAVLLIGEQGTAKTVMIKGYMSHYDPEAHLQKSLNFSSATTQIMFQTVIESYVDKRVGTTYGPPAGKKMTVFIDDINMPIINEWGDQVTNEIVRQLMEMKGFYSLDKPGDFSTIMDIQFVAAMIHPGGGRNDIPPRLKRKFCIFNCTLPSIRSMDKIFTVIGEGYFCRERFKPEIVNFVPKLIPMTRLMWQQTKVKMLPTPAKFHYVFNLRDLSRIWQGMLCIQDMELTSVQTLLKLWQHECTRVIADRFINEDDRNWFITNLVRCARDYLQEEADYFPKEETYFVDFLREPPEVTGDEGEEISLEPPKVYEEIPSLDFVKEKLLKYMVSYNETTHTGRMDLVFFTDAMVYLMIISRILRLPRGNALLVGVGGSGKQSLTRLASFIAGYKSFQITLTRTYNIGNLMDDLKVLYRVAGLEGKGITFIFTDNEIKDEAFLEYLNNVLSAGEVANLFPRDELDEISSELIPIMKKDQPRRPPTPDNLYDYFIERARFNLHVALCFSPVGEKFRSRALKFPGLISGCTMNWFFKWPKDALVAVSSHFLMDFPIVCSLEVKKELIEIMGVVQDYVSDVCEDYFERFRRQTYVTPKSFLSFLEGYKTIYSVRHSHIAEMAQHMNTGLEKLVEAAESVNLLSKELEVMEREIKIATEKADVVLKVVTKSAQEAEKVKAEVEVVKDRAQNLVDIIAVDKALADKKLESALPALEAAEAALQTIKAADIATVRRLARPPFLITIIMDAVLILFQRKLDPVVADPERIFLKPSWEEALRMMMDSRFLYNLVNFPKDKINGETVDLLKPYLDYPQYTYEAARVACGNVAGLAQWTRSMAVFYGVNKEVLPLKANLAVQEAKLNTAQKELSDAQAQLDEKNRELNKVRAEFDKAMADKQAVQDEADLVMRKMNAASALITGLADEKVRWTEQSAAFKSEIERLVGDVLLLTGFLSYSGPFNQEYRTQMQKEWVEQLVQRRIPVSSQIKVVDSLVDSATIGEWNLQGLPNDELSVQNGIVVTKASRYPLMIDPQGQGKIWIKNKEKDNEMQVTSLNHRYFRNHIEDCLSQGRPMLIEDVGEELDPVLDNVLEKFFVKIGTGYKVKVGDKDVDLNRNFRMYITTKLPNPAYTPEIFARTSIIDFTVTMKGLEDQLLGRVILTEKKELESERTALIQGVTANKRKMQELEQNLLFKLTTIEGSLIDDPTVIEVLNITKKTATEVREKLKVAAETEVKINSAREEFRPVATRGSVLYFLIVEMSMVNCMYQTSLVQFLERFDISLLKSDKSPITSRRIGFIIEYLTFEIFQYKCRGLYETHKYLYTLLLTLKIDMQRRVVSHEEFQMFIKGGAALDLSGVPPKACRWFTDMTWLNLVQLSTLRHFQYILTQVPNNERQWKAWFDKEAPEEELIPDGYNTSLDVFRRLLMIRAWCPDRTLSQAST</sequence>
<keyword evidence="6" id="KW-0547">Nucleotide-binding</keyword>
<feature type="domain" description="AAA+ ATPase" evidence="17">
    <location>
        <begin position="2449"/>
        <end position="2622"/>
    </location>
</feature>
<feature type="domain" description="AAA+ ATPase" evidence="17">
    <location>
        <begin position="2170"/>
        <end position="2306"/>
    </location>
</feature>
<dbReference type="Gene3D" id="1.10.8.1220">
    <property type="match status" value="1"/>
</dbReference>
<dbReference type="Pfam" id="PF12777">
    <property type="entry name" value="MT"/>
    <property type="match status" value="1"/>
</dbReference>
<dbReference type="InterPro" id="IPR041466">
    <property type="entry name" value="Dynein_AAA5_ext"/>
</dbReference>
<dbReference type="GO" id="GO:0051959">
    <property type="term" value="F:dynein light intermediate chain binding"/>
    <property type="evidence" value="ECO:0007669"/>
    <property type="project" value="InterPro"/>
</dbReference>
<dbReference type="FunFam" id="1.20.58.1120:FF:000004">
    <property type="entry name" value="Dynein axonemal heavy chain 5"/>
    <property type="match status" value="1"/>
</dbReference>
<feature type="transmembrane region" description="Helical" evidence="16">
    <location>
        <begin position="1007"/>
        <end position="1024"/>
    </location>
</feature>
<evidence type="ECO:0000256" key="1">
    <source>
        <dbReference type="ARBA" id="ARBA00004430"/>
    </source>
</evidence>
<gene>
    <name evidence="18" type="ORF">TMSB3V08_LOCUS52</name>
</gene>
<evidence type="ECO:0000256" key="5">
    <source>
        <dbReference type="ARBA" id="ARBA00022737"/>
    </source>
</evidence>
<organism evidence="18">
    <name type="scientific">Timema monikensis</name>
    <dbReference type="NCBI Taxonomy" id="170555"/>
    <lineage>
        <taxon>Eukaryota</taxon>
        <taxon>Metazoa</taxon>
        <taxon>Ecdysozoa</taxon>
        <taxon>Arthropoda</taxon>
        <taxon>Hexapoda</taxon>
        <taxon>Insecta</taxon>
        <taxon>Pterygota</taxon>
        <taxon>Neoptera</taxon>
        <taxon>Polyneoptera</taxon>
        <taxon>Phasmatodea</taxon>
        <taxon>Timematodea</taxon>
        <taxon>Timematoidea</taxon>
        <taxon>Timematidae</taxon>
        <taxon>Timema</taxon>
    </lineage>
</organism>
<dbReference type="InterPro" id="IPR035706">
    <property type="entry name" value="AAA_9"/>
</dbReference>
<dbReference type="GO" id="GO:0007018">
    <property type="term" value="P:microtubule-based movement"/>
    <property type="evidence" value="ECO:0007669"/>
    <property type="project" value="InterPro"/>
</dbReference>
<dbReference type="FunFam" id="3.40.50.300:FF:001221">
    <property type="entry name" value="Axonemal dynein heavy chain 8"/>
    <property type="match status" value="1"/>
</dbReference>
<dbReference type="FunFam" id="1.10.287.2620:FF:000003">
    <property type="entry name" value="Dynein, axonemal, heavy chain 5"/>
    <property type="match status" value="1"/>
</dbReference>
<dbReference type="Gene3D" id="1.20.920.30">
    <property type="match status" value="1"/>
</dbReference>
<dbReference type="EMBL" id="OB792639">
    <property type="protein sequence ID" value="CAD7423056.1"/>
    <property type="molecule type" value="Genomic_DNA"/>
</dbReference>
<dbReference type="GO" id="GO:0045505">
    <property type="term" value="F:dynein intermediate chain binding"/>
    <property type="evidence" value="ECO:0007669"/>
    <property type="project" value="InterPro"/>
</dbReference>
<dbReference type="Pfam" id="PF12775">
    <property type="entry name" value="AAA_7"/>
    <property type="match status" value="1"/>
</dbReference>
<dbReference type="FunFam" id="3.40.50.300:FF:000044">
    <property type="entry name" value="Dynein heavy chain 5, axonemal"/>
    <property type="match status" value="1"/>
</dbReference>
<dbReference type="GO" id="GO:0005858">
    <property type="term" value="C:axonemal dynein complex"/>
    <property type="evidence" value="ECO:0007669"/>
    <property type="project" value="TreeGrafter"/>
</dbReference>
<dbReference type="Pfam" id="PF12774">
    <property type="entry name" value="AAA_6"/>
    <property type="match status" value="1"/>
</dbReference>
<keyword evidence="16" id="KW-0812">Transmembrane</keyword>
<dbReference type="InterPro" id="IPR041589">
    <property type="entry name" value="DNAH3_AAA_lid_1"/>
</dbReference>
<dbReference type="PANTHER" id="PTHR46532:SF4">
    <property type="entry name" value="AAA+ ATPASE DOMAIN-CONTAINING PROTEIN"/>
    <property type="match status" value="1"/>
</dbReference>
<dbReference type="InterPro" id="IPR024317">
    <property type="entry name" value="Dynein_heavy_chain_D4_dom"/>
</dbReference>
<dbReference type="Pfam" id="PF12781">
    <property type="entry name" value="AAA_9"/>
    <property type="match status" value="1"/>
</dbReference>
<keyword evidence="16" id="KW-0472">Membrane</keyword>
<keyword evidence="5" id="KW-0677">Repeat</keyword>
<keyword evidence="3" id="KW-0963">Cytoplasm</keyword>
<keyword evidence="10" id="KW-0969">Cilium</keyword>
<dbReference type="FunFam" id="1.10.8.710:FF:000003">
    <property type="entry name" value="Dynein axonemal heavy chain 5"/>
    <property type="match status" value="1"/>
</dbReference>
<comment type="subcellular location">
    <subcellularLocation>
        <location evidence="1">Cytoplasm</location>
        <location evidence="1">Cytoskeleton</location>
        <location evidence="1">Cilium axoneme</location>
    </subcellularLocation>
</comment>
<keyword evidence="11" id="KW-0505">Motor protein</keyword>
<evidence type="ECO:0000256" key="11">
    <source>
        <dbReference type="ARBA" id="ARBA00023175"/>
    </source>
</evidence>
<protein>
    <recommendedName>
        <fullName evidence="17">AAA+ ATPase domain-containing protein</fullName>
    </recommendedName>
</protein>
<dbReference type="Gene3D" id="3.40.50.300">
    <property type="entry name" value="P-loop containing nucleotide triphosphate hydrolases"/>
    <property type="match status" value="4"/>
</dbReference>
<dbReference type="InterPro" id="IPR026983">
    <property type="entry name" value="DHC"/>
</dbReference>
<keyword evidence="4" id="KW-0493">Microtubule</keyword>
<dbReference type="InterPro" id="IPR042228">
    <property type="entry name" value="Dynein_linker_3"/>
</dbReference>
<evidence type="ECO:0000256" key="9">
    <source>
        <dbReference type="ARBA" id="ARBA00023054"/>
    </source>
</evidence>
<dbReference type="Pfam" id="PF08393">
    <property type="entry name" value="DHC_N2"/>
    <property type="match status" value="1"/>
</dbReference>
<dbReference type="Pfam" id="PF17857">
    <property type="entry name" value="AAA_lid_1"/>
    <property type="match status" value="1"/>
</dbReference>
<feature type="coiled-coil region" evidence="14">
    <location>
        <begin position="3618"/>
        <end position="3666"/>
    </location>
</feature>
<keyword evidence="8" id="KW-0243">Dynein</keyword>
<dbReference type="SUPFAM" id="SSF52540">
    <property type="entry name" value="P-loop containing nucleoside triphosphate hydrolases"/>
    <property type="match status" value="4"/>
</dbReference>
<accession>A0A7R9HK43</accession>
<dbReference type="Gene3D" id="1.10.8.710">
    <property type="match status" value="1"/>
</dbReference>
<dbReference type="InterPro" id="IPR013594">
    <property type="entry name" value="Dynein_heavy_tail"/>
</dbReference>
<reference evidence="18" key="1">
    <citation type="submission" date="2020-11" db="EMBL/GenBank/DDBJ databases">
        <authorList>
            <person name="Tran Van P."/>
        </authorList>
    </citation>
    <scope>NUCLEOTIDE SEQUENCE</scope>
</reference>
<dbReference type="Gene3D" id="1.20.58.1120">
    <property type="match status" value="1"/>
</dbReference>
<keyword evidence="13" id="KW-0966">Cell projection</keyword>
<dbReference type="Pfam" id="PF12780">
    <property type="entry name" value="AAA_8"/>
    <property type="match status" value="1"/>
</dbReference>
<dbReference type="InterPro" id="IPR035699">
    <property type="entry name" value="AAA_6"/>
</dbReference>
<dbReference type="FunFam" id="3.40.50.300:FF:002141">
    <property type="entry name" value="Dynein heavy chain"/>
    <property type="match status" value="1"/>
</dbReference>
<dbReference type="InterPro" id="IPR003593">
    <property type="entry name" value="AAA+_ATPase"/>
</dbReference>
<dbReference type="Gene3D" id="3.20.180.20">
    <property type="entry name" value="Dynein heavy chain, N-terminal domain 2"/>
    <property type="match status" value="1"/>
</dbReference>
<name>A0A7R9HK43_9NEOP</name>
<feature type="transmembrane region" description="Helical" evidence="16">
    <location>
        <begin position="973"/>
        <end position="995"/>
    </location>
</feature>
<evidence type="ECO:0000256" key="14">
    <source>
        <dbReference type="SAM" id="Coils"/>
    </source>
</evidence>
<dbReference type="Gene3D" id="1.20.140.100">
    <property type="entry name" value="Dynein heavy chain, N-terminal domain 2"/>
    <property type="match status" value="1"/>
</dbReference>
<evidence type="ECO:0000256" key="16">
    <source>
        <dbReference type="SAM" id="Phobius"/>
    </source>
</evidence>
<dbReference type="FunFam" id="3.20.180.20:FF:000001">
    <property type="entry name" value="Dynein axonemal heavy chain 5"/>
    <property type="match status" value="1"/>
</dbReference>
<feature type="domain" description="AAA+ ATPase" evidence="17">
    <location>
        <begin position="2773"/>
        <end position="2921"/>
    </location>
</feature>